<keyword evidence="8" id="KW-0808">Transferase</keyword>
<dbReference type="EMBL" id="SJPQ01000001">
    <property type="protein sequence ID" value="TWT90245.1"/>
    <property type="molecule type" value="Genomic_DNA"/>
</dbReference>
<dbReference type="PANTHER" id="PTHR32309">
    <property type="entry name" value="TYROSINE-PROTEIN KINASE"/>
    <property type="match status" value="1"/>
</dbReference>
<keyword evidence="2" id="KW-1003">Cell membrane</keyword>
<feature type="coiled-coil region" evidence="6">
    <location>
        <begin position="212"/>
        <end position="255"/>
    </location>
</feature>
<dbReference type="PANTHER" id="PTHR32309:SF13">
    <property type="entry name" value="FERRIC ENTEROBACTIN TRANSPORT PROTEIN FEPE"/>
    <property type="match status" value="1"/>
</dbReference>
<evidence type="ECO:0000259" key="7">
    <source>
        <dbReference type="Pfam" id="PF02706"/>
    </source>
</evidence>
<evidence type="ECO:0000313" key="8">
    <source>
        <dbReference type="EMBL" id="TWT90245.1"/>
    </source>
</evidence>
<dbReference type="GO" id="GO:0005886">
    <property type="term" value="C:plasma membrane"/>
    <property type="evidence" value="ECO:0007669"/>
    <property type="project" value="UniProtKB-SubCell"/>
</dbReference>
<accession>A0A5C5ZT68</accession>
<proteinExistence type="predicted"/>
<dbReference type="OrthoDB" id="231505at2"/>
<keyword evidence="3" id="KW-0812">Transmembrane</keyword>
<keyword evidence="4" id="KW-1133">Transmembrane helix</keyword>
<comment type="caution">
    <text evidence="8">The sequence shown here is derived from an EMBL/GenBank/DDBJ whole genome shotgun (WGS) entry which is preliminary data.</text>
</comment>
<keyword evidence="9" id="KW-1185">Reference proteome</keyword>
<gene>
    <name evidence="8" type="ORF">Mal64_06290</name>
</gene>
<reference evidence="8 9" key="1">
    <citation type="submission" date="2019-02" db="EMBL/GenBank/DDBJ databases">
        <title>Deep-cultivation of Planctomycetes and their phenomic and genomic characterization uncovers novel biology.</title>
        <authorList>
            <person name="Wiegand S."/>
            <person name="Jogler M."/>
            <person name="Boedeker C."/>
            <person name="Pinto D."/>
            <person name="Vollmers J."/>
            <person name="Rivas-Marin E."/>
            <person name="Kohn T."/>
            <person name="Peeters S.H."/>
            <person name="Heuer A."/>
            <person name="Rast P."/>
            <person name="Oberbeckmann S."/>
            <person name="Bunk B."/>
            <person name="Jeske O."/>
            <person name="Meyerdierks A."/>
            <person name="Storesund J.E."/>
            <person name="Kallscheuer N."/>
            <person name="Luecker S."/>
            <person name="Lage O.M."/>
            <person name="Pohl T."/>
            <person name="Merkel B.J."/>
            <person name="Hornburger P."/>
            <person name="Mueller R.-W."/>
            <person name="Bruemmer F."/>
            <person name="Labrenz M."/>
            <person name="Spormann A.M."/>
            <person name="Op Den Camp H."/>
            <person name="Overmann J."/>
            <person name="Amann R."/>
            <person name="Jetten M.S.M."/>
            <person name="Mascher T."/>
            <person name="Medema M.H."/>
            <person name="Devos D.P."/>
            <person name="Kaster A.-K."/>
            <person name="Ovreas L."/>
            <person name="Rohde M."/>
            <person name="Galperin M.Y."/>
            <person name="Jogler C."/>
        </authorList>
    </citation>
    <scope>NUCLEOTIDE SEQUENCE [LARGE SCALE GENOMIC DNA]</scope>
    <source>
        <strain evidence="8 9">Mal64</strain>
    </source>
</reference>
<evidence type="ECO:0000256" key="6">
    <source>
        <dbReference type="SAM" id="Coils"/>
    </source>
</evidence>
<feature type="domain" description="Polysaccharide chain length determinant N-terminal" evidence="7">
    <location>
        <begin position="6"/>
        <end position="97"/>
    </location>
</feature>
<evidence type="ECO:0000256" key="3">
    <source>
        <dbReference type="ARBA" id="ARBA00022692"/>
    </source>
</evidence>
<dbReference type="InterPro" id="IPR003856">
    <property type="entry name" value="LPS_length_determ_N"/>
</dbReference>
<keyword evidence="5" id="KW-0472">Membrane</keyword>
<keyword evidence="6" id="KW-0175">Coiled coil</keyword>
<dbReference type="Proteomes" id="UP000315440">
    <property type="component" value="Unassembled WGS sequence"/>
</dbReference>
<dbReference type="RefSeq" id="WP_146396913.1">
    <property type="nucleotide sequence ID" value="NZ_SJPQ01000001.1"/>
</dbReference>
<evidence type="ECO:0000256" key="5">
    <source>
        <dbReference type="ARBA" id="ARBA00023136"/>
    </source>
</evidence>
<keyword evidence="8" id="KW-0418">Kinase</keyword>
<evidence type="ECO:0000256" key="2">
    <source>
        <dbReference type="ARBA" id="ARBA00022475"/>
    </source>
</evidence>
<sequence length="516" mass="57016">MKTIDFWETVFRHKIKVVVIPLLLLGMGALVVFCFPRTYQSEAKLFLKVGRESVGIDPTATGQRMINLMQQGRDSEITSAIDLITSRGLIGKVVDELGPDYVLRGGPAGQGGPEPNAAAKAFQDFMAATIGAAIGAIKSIDPVGRREEAIMRLEESLMVDAERHSAMLVLQYETDTPRGAQEILDTVIDVYQRDHLRIHRNESTLAFFTEQEATLADELDHARNAVQRAKNEIGVASIEARRASLESQLQRVEVAVYVAEQDRSSAAASIEELDRQLADLPEREIASKRQIPNDGADLLRDQLYGLQMRKMDLMARYSETHPLVVAISQQVEQAESVVQGQETVREETVDDINPVHRQLTLSRRELTSKAAGLDAQLTMLAQQKQSLLESIKKLNQDDVRIDRLQRDESLLRTKFFRYADNLEQARIDQALEEQEISSVSIAQPPTLNEKPVSPSKALVGLASIVLAIAGTAATVLGLEQLNHKLRGEADTEQALGLPVLAAVPNNPVNGRVLSHY</sequence>
<dbReference type="InterPro" id="IPR050445">
    <property type="entry name" value="Bact_polysacc_biosynth/exp"/>
</dbReference>
<evidence type="ECO:0000256" key="1">
    <source>
        <dbReference type="ARBA" id="ARBA00004651"/>
    </source>
</evidence>
<evidence type="ECO:0000256" key="4">
    <source>
        <dbReference type="ARBA" id="ARBA00022989"/>
    </source>
</evidence>
<evidence type="ECO:0000313" key="9">
    <source>
        <dbReference type="Proteomes" id="UP000315440"/>
    </source>
</evidence>
<dbReference type="GO" id="GO:0004713">
    <property type="term" value="F:protein tyrosine kinase activity"/>
    <property type="evidence" value="ECO:0007669"/>
    <property type="project" value="TreeGrafter"/>
</dbReference>
<protein>
    <submittedName>
        <fullName evidence="8">Tyrosine kinase</fullName>
    </submittedName>
</protein>
<organism evidence="8 9">
    <name type="scientific">Pseudobythopirellula maris</name>
    <dbReference type="NCBI Taxonomy" id="2527991"/>
    <lineage>
        <taxon>Bacteria</taxon>
        <taxon>Pseudomonadati</taxon>
        <taxon>Planctomycetota</taxon>
        <taxon>Planctomycetia</taxon>
        <taxon>Pirellulales</taxon>
        <taxon>Lacipirellulaceae</taxon>
        <taxon>Pseudobythopirellula</taxon>
    </lineage>
</organism>
<dbReference type="Pfam" id="PF02706">
    <property type="entry name" value="Wzz"/>
    <property type="match status" value="1"/>
</dbReference>
<dbReference type="AlphaFoldDB" id="A0A5C5ZT68"/>
<name>A0A5C5ZT68_9BACT</name>
<comment type="subcellular location">
    <subcellularLocation>
        <location evidence="1">Cell membrane</location>
        <topology evidence="1">Multi-pass membrane protein</topology>
    </subcellularLocation>
</comment>